<comment type="subcellular location">
    <subcellularLocation>
        <location evidence="1">Inflammasome</location>
    </subcellularLocation>
</comment>
<accession>A0A8C6VD93</accession>
<dbReference type="Pfam" id="PF17779">
    <property type="entry name" value="WHD_NOD2"/>
    <property type="match status" value="1"/>
</dbReference>
<evidence type="ECO:0000256" key="3">
    <source>
        <dbReference type="ARBA" id="ARBA00022737"/>
    </source>
</evidence>
<evidence type="ECO:0000256" key="8">
    <source>
        <dbReference type="ARBA" id="ARBA00023233"/>
    </source>
</evidence>
<dbReference type="InterPro" id="IPR007111">
    <property type="entry name" value="NACHT_NTPase"/>
</dbReference>
<keyword evidence="8" id="KW-1271">Inflammasome</keyword>
<keyword evidence="2" id="KW-0963">Cytoplasm</keyword>
<dbReference type="GeneTree" id="ENSGT00940000160873"/>
<reference evidence="11" key="1">
    <citation type="submission" date="2025-08" db="UniProtKB">
        <authorList>
            <consortium name="Ensembl"/>
        </authorList>
    </citation>
    <scope>IDENTIFICATION</scope>
</reference>
<dbReference type="InterPro" id="IPR050637">
    <property type="entry name" value="NLRP_innate_immun_reg"/>
</dbReference>
<dbReference type="OMA" id="HLFCNLQ"/>
<dbReference type="SUPFAM" id="SSF52047">
    <property type="entry name" value="RNI-like"/>
    <property type="match status" value="1"/>
</dbReference>
<name>A0A8C6VD93_NAJNA</name>
<keyword evidence="7" id="KW-0395">Inflammatory response</keyword>
<dbReference type="InterPro" id="IPR036397">
    <property type="entry name" value="RNaseH_sf"/>
</dbReference>
<keyword evidence="5" id="KW-0067">ATP-binding</keyword>
<sequence>MSVFWPLSKYLDSLSCIWFSLYVFLFCIWFSLYVFGFHCMYSYFPVSPYPVLSIKHSDLHTWSVLLEDRWFTETMLKKNFKGLKILIPGEYVSLNQRYSKLIILDFQHSQKEREVEIQAIGMKHTEIISQRDKSSATIGTLFNRDKHGFIPQIVVLQGAAGIGKTIMAKKIMLDWASKQIYRSQFFYAFYISCREMNLHAESEKSSIAEIISKQWPRCHEVENVIPGILKNVKELLFIIDGFDELRYSFDQPEDSWCFDPWQKEPIRIILKSLFQKKLLPESSLIITTRPIILGFSRKGREEYFCKFFGEENKDQATQAFRFVTQNDTLFTMCVIPLVSWIICTVIKQEMERGMDLQKTPCTLTAIYMLYLSSLLKFHHKESKENIQRKLKSFCSLAAEGIRKKQILFMEEEVKKHSLDQEQSLSLFLNQNIFKRDIHCIQTFSFIHLSFQEFFAALFCVLEGREKWHSQNPDRNLQTLLQRHDIYFESVFAVGFRFLFGFLNEENRMKDLKKDFRWQISDKSKDLLLKWIKDNINIKIYKIEMLSYLYETQDENFVRNALSAITEINYHCTSDMELMILAYCLQHCQNLEYLCIQKTFVTHGLPDVLVSDNGPQFTSNLFESYLAQQGIRLPLQPLGILDCGLNAWYDLPRRNSSNWVQGTSLRKAESIILILLNIYCTFRLEKLHFTESCSGLLVEVFRTNQKLKELNLILEDTNDIAMKLLCEELQHPDCKVETLEAAMIKYCSSHLAEVFRTNQTLKELKLYLDNIDDRAVEMLCKGLQHPDCKVEKLWMTGTRGVIPKQNGGTDQQIQV</sequence>
<dbReference type="GO" id="GO:0045087">
    <property type="term" value="P:innate immune response"/>
    <property type="evidence" value="ECO:0007669"/>
    <property type="project" value="UniProtKB-KW"/>
</dbReference>
<evidence type="ECO:0000256" key="5">
    <source>
        <dbReference type="ARBA" id="ARBA00022840"/>
    </source>
</evidence>
<protein>
    <recommendedName>
        <fullName evidence="10">NACHT domain-containing protein</fullName>
    </recommendedName>
</protein>
<evidence type="ECO:0000256" key="9">
    <source>
        <dbReference type="SAM" id="Phobius"/>
    </source>
</evidence>
<evidence type="ECO:0000313" key="12">
    <source>
        <dbReference type="Proteomes" id="UP000694559"/>
    </source>
</evidence>
<dbReference type="Gene3D" id="3.30.420.10">
    <property type="entry name" value="Ribonuclease H-like superfamily/Ribonuclease H"/>
    <property type="match status" value="1"/>
</dbReference>
<dbReference type="InterPro" id="IPR012337">
    <property type="entry name" value="RNaseH-like_sf"/>
</dbReference>
<organism evidence="11 12">
    <name type="scientific">Naja naja</name>
    <name type="common">Indian cobra</name>
    <dbReference type="NCBI Taxonomy" id="35670"/>
    <lineage>
        <taxon>Eukaryota</taxon>
        <taxon>Metazoa</taxon>
        <taxon>Chordata</taxon>
        <taxon>Craniata</taxon>
        <taxon>Vertebrata</taxon>
        <taxon>Euteleostomi</taxon>
        <taxon>Lepidosauria</taxon>
        <taxon>Squamata</taxon>
        <taxon>Bifurcata</taxon>
        <taxon>Unidentata</taxon>
        <taxon>Episquamata</taxon>
        <taxon>Toxicofera</taxon>
        <taxon>Serpentes</taxon>
        <taxon>Colubroidea</taxon>
        <taxon>Elapidae</taxon>
        <taxon>Elapinae</taxon>
        <taxon>Naja</taxon>
    </lineage>
</organism>
<dbReference type="Gene3D" id="3.80.10.10">
    <property type="entry name" value="Ribonuclease Inhibitor"/>
    <property type="match status" value="1"/>
</dbReference>
<dbReference type="SUPFAM" id="SSF53098">
    <property type="entry name" value="Ribonuclease H-like"/>
    <property type="match status" value="1"/>
</dbReference>
<dbReference type="GO" id="GO:0006954">
    <property type="term" value="P:inflammatory response"/>
    <property type="evidence" value="ECO:0007669"/>
    <property type="project" value="UniProtKB-KW"/>
</dbReference>
<dbReference type="InterPro" id="IPR032675">
    <property type="entry name" value="LRR_dom_sf"/>
</dbReference>
<proteinExistence type="predicted"/>
<keyword evidence="3" id="KW-0677">Repeat</keyword>
<dbReference type="InterPro" id="IPR041075">
    <property type="entry name" value="NOD1/2_WH"/>
</dbReference>
<dbReference type="InterPro" id="IPR027417">
    <property type="entry name" value="P-loop_NTPase"/>
</dbReference>
<evidence type="ECO:0000256" key="7">
    <source>
        <dbReference type="ARBA" id="ARBA00023198"/>
    </source>
</evidence>
<evidence type="ECO:0000256" key="6">
    <source>
        <dbReference type="ARBA" id="ARBA00022843"/>
    </source>
</evidence>
<dbReference type="Pfam" id="PF17776">
    <property type="entry name" value="NLRC4_HD2"/>
    <property type="match status" value="1"/>
</dbReference>
<dbReference type="PANTHER" id="PTHR45690:SF19">
    <property type="entry name" value="NACHT, LRR AND PYD DOMAINS-CONTAINING PROTEIN 3"/>
    <property type="match status" value="1"/>
</dbReference>
<keyword evidence="6" id="KW-0832">Ubl conjugation</keyword>
<dbReference type="Proteomes" id="UP000694559">
    <property type="component" value="Unplaced"/>
</dbReference>
<evidence type="ECO:0000259" key="10">
    <source>
        <dbReference type="PROSITE" id="PS50837"/>
    </source>
</evidence>
<dbReference type="Pfam" id="PF05729">
    <property type="entry name" value="NACHT"/>
    <property type="match status" value="1"/>
</dbReference>
<keyword evidence="9" id="KW-0472">Membrane</keyword>
<dbReference type="GO" id="GO:0003676">
    <property type="term" value="F:nucleic acid binding"/>
    <property type="evidence" value="ECO:0007669"/>
    <property type="project" value="InterPro"/>
</dbReference>
<dbReference type="InterPro" id="IPR041267">
    <property type="entry name" value="NLRP_HD2"/>
</dbReference>
<feature type="transmembrane region" description="Helical" evidence="9">
    <location>
        <begin position="21"/>
        <end position="44"/>
    </location>
</feature>
<keyword evidence="4" id="KW-0547">Nucleotide-binding</keyword>
<keyword evidence="9" id="KW-1133">Transmembrane helix</keyword>
<evidence type="ECO:0000313" key="11">
    <source>
        <dbReference type="Ensembl" id="ENSNNAP00000002577.1"/>
    </source>
</evidence>
<keyword evidence="12" id="KW-1185">Reference proteome</keyword>
<dbReference type="SUPFAM" id="SSF52540">
    <property type="entry name" value="P-loop containing nucleoside triphosphate hydrolases"/>
    <property type="match status" value="1"/>
</dbReference>
<evidence type="ECO:0000256" key="2">
    <source>
        <dbReference type="ARBA" id="ARBA00022490"/>
    </source>
</evidence>
<evidence type="ECO:0000256" key="1">
    <source>
        <dbReference type="ARBA" id="ARBA00004110"/>
    </source>
</evidence>
<reference evidence="11" key="2">
    <citation type="submission" date="2025-09" db="UniProtKB">
        <authorList>
            <consortium name="Ensembl"/>
        </authorList>
    </citation>
    <scope>IDENTIFICATION</scope>
</reference>
<keyword evidence="9" id="KW-0812">Transmembrane</keyword>
<dbReference type="GO" id="GO:0005524">
    <property type="term" value="F:ATP binding"/>
    <property type="evidence" value="ECO:0007669"/>
    <property type="project" value="UniProtKB-KW"/>
</dbReference>
<dbReference type="GO" id="GO:0005829">
    <property type="term" value="C:cytosol"/>
    <property type="evidence" value="ECO:0007669"/>
    <property type="project" value="UniProtKB-SubCell"/>
</dbReference>
<dbReference type="AlphaFoldDB" id="A0A8C6VD93"/>
<dbReference type="PANTHER" id="PTHR45690">
    <property type="entry name" value="NACHT, LRR AND PYD DOMAINS-CONTAINING PROTEIN 12"/>
    <property type="match status" value="1"/>
</dbReference>
<dbReference type="Ensembl" id="ENSNNAT00000002706.1">
    <property type="protein sequence ID" value="ENSNNAP00000002577.1"/>
    <property type="gene ID" value="ENSNNAG00000001708.1"/>
</dbReference>
<feature type="domain" description="NACHT" evidence="10">
    <location>
        <begin position="152"/>
        <end position="290"/>
    </location>
</feature>
<evidence type="ECO:0000256" key="4">
    <source>
        <dbReference type="ARBA" id="ARBA00022741"/>
    </source>
</evidence>
<dbReference type="PROSITE" id="PS50837">
    <property type="entry name" value="NACHT"/>
    <property type="match status" value="1"/>
</dbReference>
<dbReference type="Gene3D" id="3.40.50.300">
    <property type="entry name" value="P-loop containing nucleotide triphosphate hydrolases"/>
    <property type="match status" value="1"/>
</dbReference>